<dbReference type="GeneID" id="92178096"/>
<comment type="caution">
    <text evidence="2">The sequence shown here is derived from an EMBL/GenBank/DDBJ whole genome shotgun (WGS) entry which is preliminary data.</text>
</comment>
<dbReference type="EMBL" id="JBCAWK010000002">
    <property type="protein sequence ID" value="KAK8865692.1"/>
    <property type="molecule type" value="Genomic_DNA"/>
</dbReference>
<evidence type="ECO:0000256" key="1">
    <source>
        <dbReference type="SAM" id="MobiDB-lite"/>
    </source>
</evidence>
<name>A0AAW0Z423_9TREE</name>
<dbReference type="RefSeq" id="XP_066805171.1">
    <property type="nucleotide sequence ID" value="XM_066943970.1"/>
</dbReference>
<gene>
    <name evidence="2" type="ORF">IAR55_000837</name>
</gene>
<feature type="compositionally biased region" description="Basic and acidic residues" evidence="1">
    <location>
        <begin position="48"/>
        <end position="58"/>
    </location>
</feature>
<evidence type="ECO:0000313" key="2">
    <source>
        <dbReference type="EMBL" id="KAK8865692.1"/>
    </source>
</evidence>
<organism evidence="2 3">
    <name type="scientific">Kwoniella newhampshirensis</name>
    <dbReference type="NCBI Taxonomy" id="1651941"/>
    <lineage>
        <taxon>Eukaryota</taxon>
        <taxon>Fungi</taxon>
        <taxon>Dikarya</taxon>
        <taxon>Basidiomycota</taxon>
        <taxon>Agaricomycotina</taxon>
        <taxon>Tremellomycetes</taxon>
        <taxon>Tremellales</taxon>
        <taxon>Cryptococcaceae</taxon>
        <taxon>Kwoniella</taxon>
    </lineage>
</organism>
<dbReference type="AlphaFoldDB" id="A0AAW0Z423"/>
<protein>
    <submittedName>
        <fullName evidence="2">Uncharacterized protein</fullName>
    </submittedName>
</protein>
<keyword evidence="3" id="KW-1185">Reference proteome</keyword>
<proteinExistence type="predicted"/>
<feature type="compositionally biased region" description="Polar residues" evidence="1">
    <location>
        <begin position="33"/>
        <end position="47"/>
    </location>
</feature>
<dbReference type="KEGG" id="kne:92178096"/>
<reference evidence="2 3" key="1">
    <citation type="journal article" date="2024" name="bioRxiv">
        <title>Comparative genomics of Cryptococcus and Kwoniella reveals pathogenesis evolution and contrasting karyotype dynamics via intercentromeric recombination or chromosome fusion.</title>
        <authorList>
            <person name="Coelho M.A."/>
            <person name="David-Palma M."/>
            <person name="Shea T."/>
            <person name="Bowers K."/>
            <person name="McGinley-Smith S."/>
            <person name="Mohammad A.W."/>
            <person name="Gnirke A."/>
            <person name="Yurkov A.M."/>
            <person name="Nowrousian M."/>
            <person name="Sun S."/>
            <person name="Cuomo C.A."/>
            <person name="Heitman J."/>
        </authorList>
    </citation>
    <scope>NUCLEOTIDE SEQUENCE [LARGE SCALE GENOMIC DNA]</scope>
    <source>
        <strain evidence="2 3">CBS 13917</strain>
    </source>
</reference>
<dbReference type="Proteomes" id="UP001388673">
    <property type="component" value="Unassembled WGS sequence"/>
</dbReference>
<feature type="region of interest" description="Disordered" evidence="1">
    <location>
        <begin position="25"/>
        <end position="104"/>
    </location>
</feature>
<sequence length="266" mass="29573">MSILLEPSRACQRCARSALRFQGAAGPSRLRPFSSTGQWLDTSSTSNGDRDESFDKPKINTWFLNRSSTPSSSSPAEKTSDATHLRRPTFTPYDPSSTTTTSSQHLLAAPLPASAPPYLQKLHNYLTSPSSESTEVILPHTILFLDTRSYSRELQERGEGEMIESEGGTGGNWEWVVVGQVKGRGRGVVARADGMIRRWLLQNPLSSEIPKITTSNPKTPRIDPDSDWSVIPVKGTRVCINLLTEEGRERWRLEEMWSVKSGQVKE</sequence>
<evidence type="ECO:0000313" key="3">
    <source>
        <dbReference type="Proteomes" id="UP001388673"/>
    </source>
</evidence>
<accession>A0AAW0Z423</accession>